<comment type="caution">
    <text evidence="2">The sequence shown here is derived from an EMBL/GenBank/DDBJ whole genome shotgun (WGS) entry which is preliminary data.</text>
</comment>
<evidence type="ECO:0000259" key="1">
    <source>
        <dbReference type="Pfam" id="PF05899"/>
    </source>
</evidence>
<dbReference type="AlphaFoldDB" id="B9XKY9"/>
<dbReference type="InterPro" id="IPR014710">
    <property type="entry name" value="RmlC-like_jellyroll"/>
</dbReference>
<dbReference type="InterPro" id="IPR044697">
    <property type="entry name" value="UGlyAH_cupin_C"/>
</dbReference>
<dbReference type="STRING" id="320771.Cflav_PD2327"/>
<organism evidence="2 3">
    <name type="scientific">Pedosphaera parvula (strain Ellin514)</name>
    <dbReference type="NCBI Taxonomy" id="320771"/>
    <lineage>
        <taxon>Bacteria</taxon>
        <taxon>Pseudomonadati</taxon>
        <taxon>Verrucomicrobiota</taxon>
        <taxon>Pedosphaerae</taxon>
        <taxon>Pedosphaerales</taxon>
        <taxon>Pedosphaeraceae</taxon>
        <taxon>Pedosphaera</taxon>
    </lineage>
</organism>
<dbReference type="OrthoDB" id="9814939at2"/>
<dbReference type="CDD" id="cd02212">
    <property type="entry name" value="cupin_UGlyAH_C"/>
    <property type="match status" value="1"/>
</dbReference>
<dbReference type="InterPro" id="IPR017627">
    <property type="entry name" value="UGHY"/>
</dbReference>
<reference evidence="2 3" key="1">
    <citation type="journal article" date="2011" name="J. Bacteriol.">
        <title>Genome sequence of 'Pedosphaera parvula' Ellin514, an aerobic Verrucomicrobial isolate from pasture soil.</title>
        <authorList>
            <person name="Kant R."/>
            <person name="van Passel M.W."/>
            <person name="Sangwan P."/>
            <person name="Palva A."/>
            <person name="Lucas S."/>
            <person name="Copeland A."/>
            <person name="Lapidus A."/>
            <person name="Glavina Del Rio T."/>
            <person name="Dalin E."/>
            <person name="Tice H."/>
            <person name="Bruce D."/>
            <person name="Goodwin L."/>
            <person name="Pitluck S."/>
            <person name="Chertkov O."/>
            <person name="Larimer F.W."/>
            <person name="Land M.L."/>
            <person name="Hauser L."/>
            <person name="Brettin T.S."/>
            <person name="Detter J.C."/>
            <person name="Han S."/>
            <person name="de Vos W.M."/>
            <person name="Janssen P.H."/>
            <person name="Smidt H."/>
        </authorList>
    </citation>
    <scope>NUCLEOTIDE SEQUENCE [LARGE SCALE GENOMIC DNA]</scope>
    <source>
        <strain evidence="2 3">Ellin514</strain>
    </source>
</reference>
<evidence type="ECO:0000313" key="2">
    <source>
        <dbReference type="EMBL" id="EEF59483.1"/>
    </source>
</evidence>
<accession>B9XKY9</accession>
<dbReference type="NCBIfam" id="TIGR03214">
    <property type="entry name" value="ura-cupin"/>
    <property type="match status" value="1"/>
</dbReference>
<gene>
    <name evidence="2" type="ORF">Cflav_PD2327</name>
</gene>
<name>B9XKY9_PEDPL</name>
<proteinExistence type="predicted"/>
<protein>
    <submittedName>
        <fullName evidence="2">Cupin 2 conserved barrel domain protein</fullName>
    </submittedName>
</protein>
<dbReference type="PANTHER" id="PTHR34571">
    <property type="entry name" value="(S)-UREIDOGLYCINE AMINOHYDROLASE"/>
    <property type="match status" value="1"/>
</dbReference>
<feature type="domain" description="(S)-ureidoglycine aminohydrolase cupin" evidence="1">
    <location>
        <begin position="63"/>
        <end position="108"/>
    </location>
</feature>
<dbReference type="Proteomes" id="UP000003688">
    <property type="component" value="Unassembled WGS sequence"/>
</dbReference>
<dbReference type="GO" id="GO:0071522">
    <property type="term" value="F:ureidoglycine aminohydrolase activity"/>
    <property type="evidence" value="ECO:0007669"/>
    <property type="project" value="InterPro"/>
</dbReference>
<dbReference type="SUPFAM" id="SSF51182">
    <property type="entry name" value="RmlC-like cupins"/>
    <property type="match status" value="1"/>
</dbReference>
<dbReference type="EMBL" id="ABOX02000027">
    <property type="protein sequence ID" value="EEF59483.1"/>
    <property type="molecule type" value="Genomic_DNA"/>
</dbReference>
<dbReference type="InterPro" id="IPR011051">
    <property type="entry name" value="RmlC_Cupin_sf"/>
</dbReference>
<dbReference type="RefSeq" id="WP_007416482.1">
    <property type="nucleotide sequence ID" value="NZ_ABOX02000027.1"/>
</dbReference>
<keyword evidence="3" id="KW-1185">Reference proteome</keyword>
<dbReference type="Pfam" id="PF05899">
    <property type="entry name" value="Cupin_3"/>
    <property type="match status" value="1"/>
</dbReference>
<dbReference type="Gene3D" id="2.60.120.10">
    <property type="entry name" value="Jelly Rolls"/>
    <property type="match status" value="2"/>
</dbReference>
<sequence length="247" mass="27443">MTGLFGSTRTVVKSRYALITPDGHVNSSLPGWENVTCIVQISPAMGAKFCQLLITLNKDSHGRGNTGVNQFFFYVVEGNASIVMDEKKSRLEAGSYVYVPPGKDIHVQGSANGAKLLVFQKHYEPLHGTAKLTPIVAHEREVKGQPFLGNEDARLQVLLPDNASFDMAVNIFTYQPGATLPFVETHIMEHGLMMTKGQGVYRLDQDYHPVQTGDVIWMAPYCPQWFVAMGKTPAAYIYYKDVNRDPM</sequence>
<dbReference type="InterPro" id="IPR008579">
    <property type="entry name" value="UGlyAH_Cupin_dom"/>
</dbReference>
<evidence type="ECO:0000313" key="3">
    <source>
        <dbReference type="Proteomes" id="UP000003688"/>
    </source>
</evidence>
<dbReference type="PANTHER" id="PTHR34571:SF1">
    <property type="entry name" value="(S)-UREIDOGLYCINE AMINOHYDROLASE"/>
    <property type="match status" value="1"/>
</dbReference>